<reference evidence="3" key="1">
    <citation type="journal article" date="2023" name="Plant J.">
        <title>The genome of the king protea, Protea cynaroides.</title>
        <authorList>
            <person name="Chang J."/>
            <person name="Duong T.A."/>
            <person name="Schoeman C."/>
            <person name="Ma X."/>
            <person name="Roodt D."/>
            <person name="Barker N."/>
            <person name="Li Z."/>
            <person name="Van de Peer Y."/>
            <person name="Mizrachi E."/>
        </authorList>
    </citation>
    <scope>NUCLEOTIDE SEQUENCE</scope>
    <source>
        <tissue evidence="3">Young leaves</tissue>
    </source>
</reference>
<proteinExistence type="predicted"/>
<keyword evidence="2" id="KW-0012">Acyltransferase</keyword>
<name>A0A9Q0R193_9MAGN</name>
<keyword evidence="1" id="KW-0808">Transferase</keyword>
<comment type="caution">
    <text evidence="3">The sequence shown here is derived from an EMBL/GenBank/DDBJ whole genome shotgun (WGS) entry which is preliminary data.</text>
</comment>
<evidence type="ECO:0000313" key="3">
    <source>
        <dbReference type="EMBL" id="KAJ4979302.1"/>
    </source>
</evidence>
<evidence type="ECO:0000256" key="1">
    <source>
        <dbReference type="ARBA" id="ARBA00022679"/>
    </source>
</evidence>
<dbReference type="GO" id="GO:0016747">
    <property type="term" value="F:acyltransferase activity, transferring groups other than amino-acyl groups"/>
    <property type="evidence" value="ECO:0007669"/>
    <property type="project" value="UniProtKB-ARBA"/>
</dbReference>
<keyword evidence="4" id="KW-1185">Reference proteome</keyword>
<dbReference type="Gene3D" id="3.30.559.10">
    <property type="entry name" value="Chloramphenicol acetyltransferase-like domain"/>
    <property type="match status" value="1"/>
</dbReference>
<protein>
    <submittedName>
        <fullName evidence="3">Uncharacterized protein</fullName>
    </submittedName>
</protein>
<evidence type="ECO:0000256" key="2">
    <source>
        <dbReference type="ARBA" id="ARBA00023315"/>
    </source>
</evidence>
<accession>A0A9Q0R193</accession>
<dbReference type="EMBL" id="JAMYWD010000002">
    <property type="protein sequence ID" value="KAJ4979302.1"/>
    <property type="molecule type" value="Genomic_DNA"/>
</dbReference>
<evidence type="ECO:0000313" key="4">
    <source>
        <dbReference type="Proteomes" id="UP001141806"/>
    </source>
</evidence>
<dbReference type="Pfam" id="PF02458">
    <property type="entry name" value="Transferase"/>
    <property type="match status" value="1"/>
</dbReference>
<organism evidence="3 4">
    <name type="scientific">Protea cynaroides</name>
    <dbReference type="NCBI Taxonomy" id="273540"/>
    <lineage>
        <taxon>Eukaryota</taxon>
        <taxon>Viridiplantae</taxon>
        <taxon>Streptophyta</taxon>
        <taxon>Embryophyta</taxon>
        <taxon>Tracheophyta</taxon>
        <taxon>Spermatophyta</taxon>
        <taxon>Magnoliopsida</taxon>
        <taxon>Proteales</taxon>
        <taxon>Proteaceae</taxon>
        <taxon>Protea</taxon>
    </lineage>
</organism>
<dbReference type="AlphaFoldDB" id="A0A9Q0R193"/>
<dbReference type="Proteomes" id="UP001141806">
    <property type="component" value="Unassembled WGS sequence"/>
</dbReference>
<dbReference type="OrthoDB" id="1862401at2759"/>
<sequence>MDPSIPETYFGNCVRPFIVTTKRSNLLREDGVVVASQLIGEAILRLNKDVLRGQEDGISDLLHLQSGRVFAAAGSPPAGLYGVDYGWGRPKKVEFVSSDRMGCMFMKESHKLDGGMEIDFAFSKKEMVAFASMFNGLRLIFD</sequence>
<dbReference type="PANTHER" id="PTHR31625">
    <property type="match status" value="1"/>
</dbReference>
<dbReference type="InterPro" id="IPR023213">
    <property type="entry name" value="CAT-like_dom_sf"/>
</dbReference>
<gene>
    <name evidence="3" type="ORF">NE237_010082</name>
</gene>
<dbReference type="InterPro" id="IPR051504">
    <property type="entry name" value="Plant_metabolite_acyltrans"/>
</dbReference>